<feature type="region of interest" description="Disordered" evidence="6">
    <location>
        <begin position="435"/>
        <end position="479"/>
    </location>
</feature>
<dbReference type="InterPro" id="IPR055275">
    <property type="entry name" value="Ferredox_Rdtase"/>
</dbReference>
<organism evidence="7 8">
    <name type="scientific">Testicularia cyperi</name>
    <dbReference type="NCBI Taxonomy" id="1882483"/>
    <lineage>
        <taxon>Eukaryota</taxon>
        <taxon>Fungi</taxon>
        <taxon>Dikarya</taxon>
        <taxon>Basidiomycota</taxon>
        <taxon>Ustilaginomycotina</taxon>
        <taxon>Ustilaginomycetes</taxon>
        <taxon>Ustilaginales</taxon>
        <taxon>Anthracoideaceae</taxon>
        <taxon>Testicularia</taxon>
    </lineage>
</organism>
<dbReference type="Gene3D" id="3.50.50.60">
    <property type="entry name" value="FAD/NAD(P)-binding domain"/>
    <property type="match status" value="1"/>
</dbReference>
<protein>
    <submittedName>
        <fullName evidence="7">Nucleotide-binding domain-containing protein</fullName>
    </submittedName>
</protein>
<evidence type="ECO:0000256" key="4">
    <source>
        <dbReference type="ARBA" id="ARBA00022857"/>
    </source>
</evidence>
<dbReference type="EMBL" id="KZ819191">
    <property type="protein sequence ID" value="PWZ01101.1"/>
    <property type="molecule type" value="Genomic_DNA"/>
</dbReference>
<accession>A0A317XUV6</accession>
<evidence type="ECO:0000313" key="8">
    <source>
        <dbReference type="Proteomes" id="UP000246740"/>
    </source>
</evidence>
<dbReference type="OrthoDB" id="333024at2759"/>
<feature type="compositionally biased region" description="Polar residues" evidence="6">
    <location>
        <begin position="520"/>
        <end position="530"/>
    </location>
</feature>
<evidence type="ECO:0000256" key="5">
    <source>
        <dbReference type="ARBA" id="ARBA00023002"/>
    </source>
</evidence>
<feature type="region of interest" description="Disordered" evidence="6">
    <location>
        <begin position="494"/>
        <end position="530"/>
    </location>
</feature>
<feature type="region of interest" description="Disordered" evidence="6">
    <location>
        <begin position="333"/>
        <end position="363"/>
    </location>
</feature>
<dbReference type="FunCoup" id="A0A317XUV6">
    <property type="interactions" value="368"/>
</dbReference>
<dbReference type="GO" id="GO:0016491">
    <property type="term" value="F:oxidoreductase activity"/>
    <property type="evidence" value="ECO:0007669"/>
    <property type="project" value="UniProtKB-KW"/>
</dbReference>
<name>A0A317XUV6_9BASI</name>
<dbReference type="SUPFAM" id="SSF51971">
    <property type="entry name" value="Nucleotide-binding domain"/>
    <property type="match status" value="1"/>
</dbReference>
<dbReference type="AlphaFoldDB" id="A0A317XUV6"/>
<evidence type="ECO:0000313" key="7">
    <source>
        <dbReference type="EMBL" id="PWZ01101.1"/>
    </source>
</evidence>
<keyword evidence="3" id="KW-0274">FAD</keyword>
<dbReference type="InterPro" id="IPR036188">
    <property type="entry name" value="FAD/NAD-bd_sf"/>
</dbReference>
<feature type="compositionally biased region" description="Low complexity" evidence="6">
    <location>
        <begin position="337"/>
        <end position="351"/>
    </location>
</feature>
<feature type="compositionally biased region" description="Low complexity" evidence="6">
    <location>
        <begin position="494"/>
        <end position="519"/>
    </location>
</feature>
<keyword evidence="8" id="KW-1185">Reference proteome</keyword>
<reference evidence="7 8" key="1">
    <citation type="journal article" date="2018" name="Mol. Biol. Evol.">
        <title>Broad Genomic Sampling Reveals a Smut Pathogenic Ancestry of the Fungal Clade Ustilaginomycotina.</title>
        <authorList>
            <person name="Kijpornyongpan T."/>
            <person name="Mondo S.J."/>
            <person name="Barry K."/>
            <person name="Sandor L."/>
            <person name="Lee J."/>
            <person name="Lipzen A."/>
            <person name="Pangilinan J."/>
            <person name="LaButti K."/>
            <person name="Hainaut M."/>
            <person name="Henrissat B."/>
            <person name="Grigoriev I.V."/>
            <person name="Spatafora J.W."/>
            <person name="Aime M.C."/>
        </authorList>
    </citation>
    <scope>NUCLEOTIDE SEQUENCE [LARGE SCALE GENOMIC DNA]</scope>
    <source>
        <strain evidence="7 8">MCA 3645</strain>
    </source>
</reference>
<dbReference type="PRINTS" id="PR00368">
    <property type="entry name" value="FADPNR"/>
</dbReference>
<dbReference type="PANTHER" id="PTHR48467:SF1">
    <property type="entry name" value="GLUTAMATE SYNTHASE 1 [NADH], CHLOROPLASTIC-LIKE"/>
    <property type="match status" value="1"/>
</dbReference>
<keyword evidence="5" id="KW-0560">Oxidoreductase</keyword>
<evidence type="ECO:0000256" key="6">
    <source>
        <dbReference type="SAM" id="MobiDB-lite"/>
    </source>
</evidence>
<dbReference type="PANTHER" id="PTHR48467">
    <property type="entry name" value="GLUTAMATE SYNTHASE 1 [NADH], CHLOROPLASTIC-LIKE"/>
    <property type="match status" value="1"/>
</dbReference>
<keyword evidence="2" id="KW-0285">Flavoprotein</keyword>
<evidence type="ECO:0000256" key="3">
    <source>
        <dbReference type="ARBA" id="ARBA00022827"/>
    </source>
</evidence>
<feature type="compositionally biased region" description="Polar residues" evidence="6">
    <location>
        <begin position="463"/>
        <end position="479"/>
    </location>
</feature>
<comment type="cofactor">
    <cofactor evidence="1">
        <name>FAD</name>
        <dbReference type="ChEBI" id="CHEBI:57692"/>
    </cofactor>
</comment>
<keyword evidence="4" id="KW-0521">NADP</keyword>
<dbReference type="InParanoid" id="A0A317XUV6"/>
<dbReference type="SUPFAM" id="SSF51905">
    <property type="entry name" value="FAD/NAD(P)-binding domain"/>
    <property type="match status" value="1"/>
</dbReference>
<gene>
    <name evidence="7" type="ORF">BCV70DRAFT_199468</name>
</gene>
<sequence length="669" mass="71086">MRATTIVRAAAAAEASTSSASSASAASGSSSALARPMRLAIVGAGPSGFYAASRLLSKNPYSASHSLAQQPLKIDIFDRLPTPHGLVRYGVAPDHPDVKNVEHKFDALAQDPRLRFAGNVNVVHSLPSASDRANVPYPHAVQLPLETLSRHYTHILFSYGSSSGRPLGIPGSASGELENVYTALSFVNWYNGHPASHDPSLNLFPSSSGAAPFSIDLSDKRHLTLIGAGNVALDVARIVLRSSTPFLSPSETLGRPTSNKGPGLAALEQTDVPEPVLAELARSKIDTVDIFARRGPAQLAFTNKEVREMLAIQGIALRPPPPEALKTAIQELEHLASSSSSSSTSSNSASVSEEDQETANKLASEVRVKKRLLGLLEKGSKTKHSPADNNVKTWALNFFHSPARFLSDASETRGLSQPAQTGKPKVTGVEWNLTAPRSGAPTERNLDASSPGKVAWGDANGATAGTTSPAPDTTGKTRCTSTDIVVSSVGYRSEPLWSSSSSPSPSTSTLVSSDSKQSTQHLTSDQPTRVTCRASSLTLPFDTTRNIIPNLGGRVVDPVTHQPIPGVYVSGWLARGPIGVIASTMLDAYSVADTILHDHNHLPPPSSSPPFDEVDSNDLLDSLQSSSQNKIITFEDWIRINALELERGKLLGKNREKFIRVQDMLLAVS</sequence>
<dbReference type="STRING" id="1882483.A0A317XUV6"/>
<evidence type="ECO:0000256" key="2">
    <source>
        <dbReference type="ARBA" id="ARBA00022630"/>
    </source>
</evidence>
<dbReference type="Gene3D" id="3.40.50.720">
    <property type="entry name" value="NAD(P)-binding Rossmann-like Domain"/>
    <property type="match status" value="1"/>
</dbReference>
<proteinExistence type="predicted"/>
<evidence type="ECO:0000256" key="1">
    <source>
        <dbReference type="ARBA" id="ARBA00001974"/>
    </source>
</evidence>
<dbReference type="Proteomes" id="UP000246740">
    <property type="component" value="Unassembled WGS sequence"/>
</dbReference>